<evidence type="ECO:0000313" key="8">
    <source>
        <dbReference type="Proteomes" id="UP000198432"/>
    </source>
</evidence>
<evidence type="ECO:0000313" key="7">
    <source>
        <dbReference type="EMBL" id="SNS20186.1"/>
    </source>
</evidence>
<protein>
    <recommendedName>
        <fullName evidence="5">Peptide methionine sulfoxide reductase MsrA</fullName>
        <shortName evidence="5">Protein-methionine-S-oxide reductase</shortName>
        <ecNumber evidence="5">1.8.4.11</ecNumber>
    </recommendedName>
    <alternativeName>
        <fullName evidence="5">Peptide-methionine (S)-S-oxide reductase</fullName>
        <shortName evidence="5">Peptide Met(O) reductase</shortName>
    </alternativeName>
</protein>
<accession>A0A239CIZ1</accession>
<dbReference type="HAMAP" id="MF_01401">
    <property type="entry name" value="MsrA"/>
    <property type="match status" value="1"/>
</dbReference>
<dbReference type="FunFam" id="3.30.1060.10:FF:000004">
    <property type="entry name" value="Peptide methionine sulfoxide reductase A5"/>
    <property type="match status" value="1"/>
</dbReference>
<dbReference type="InterPro" id="IPR050162">
    <property type="entry name" value="MsrA_MetSO_reductase"/>
</dbReference>
<sequence length="227" mass="26131">MPESYANKPPVDLTVPAQLETATFSMGCFWSPDALFGSVEGVVRTRVGYAGGSTLSPTYWRLADHVETVQLDYDPDKITYQDLLQLFFSNHKPTREPWKRQYASAIFYHNQEQERLSQEAKEMLEAQLGQKVYTERSLYKAFYLAEDRHQKYKLQRQPTLWEEFRAMYPEMVELVNSTAAARVNAYLYGYGSREKLEEEVACFGLSPAGQKLLLEKARAPKEISCGR</sequence>
<dbReference type="EMBL" id="FZOQ01000003">
    <property type="protein sequence ID" value="SNS20186.1"/>
    <property type="molecule type" value="Genomic_DNA"/>
</dbReference>
<dbReference type="GO" id="GO:0033744">
    <property type="term" value="F:L-methionine:thioredoxin-disulfide S-oxidoreductase activity"/>
    <property type="evidence" value="ECO:0007669"/>
    <property type="project" value="RHEA"/>
</dbReference>
<dbReference type="Proteomes" id="UP000198432">
    <property type="component" value="Unassembled WGS sequence"/>
</dbReference>
<name>A0A239CIZ1_9BACT</name>
<feature type="active site" evidence="5">
    <location>
        <position position="28"/>
    </location>
</feature>
<dbReference type="GO" id="GO:0034599">
    <property type="term" value="P:cellular response to oxidative stress"/>
    <property type="evidence" value="ECO:0007669"/>
    <property type="project" value="TreeGrafter"/>
</dbReference>
<dbReference type="GO" id="GO:0005737">
    <property type="term" value="C:cytoplasm"/>
    <property type="evidence" value="ECO:0007669"/>
    <property type="project" value="TreeGrafter"/>
</dbReference>
<dbReference type="PANTHER" id="PTHR42799">
    <property type="entry name" value="MITOCHONDRIAL PEPTIDE METHIONINE SULFOXIDE REDUCTASE"/>
    <property type="match status" value="1"/>
</dbReference>
<dbReference type="PANTHER" id="PTHR42799:SF13">
    <property type="entry name" value="PEPTIDE METHIONINE SULFOXIDE REDUCTASE"/>
    <property type="match status" value="1"/>
</dbReference>
<evidence type="ECO:0000259" key="6">
    <source>
        <dbReference type="Pfam" id="PF01625"/>
    </source>
</evidence>
<dbReference type="InterPro" id="IPR002569">
    <property type="entry name" value="Met_Sox_Rdtase_MsrA_dom"/>
</dbReference>
<proteinExistence type="inferred from homology"/>
<reference evidence="8" key="1">
    <citation type="submission" date="2017-06" db="EMBL/GenBank/DDBJ databases">
        <authorList>
            <person name="Varghese N."/>
            <person name="Submissions S."/>
        </authorList>
    </citation>
    <scope>NUCLEOTIDE SEQUENCE [LARGE SCALE GENOMIC DNA]</scope>
    <source>
        <strain evidence="8">NKM1</strain>
    </source>
</reference>
<dbReference type="Gene3D" id="3.30.1060.10">
    <property type="entry name" value="Peptide methionine sulphoxide reductase MsrA"/>
    <property type="match status" value="1"/>
</dbReference>
<comment type="function">
    <text evidence="5">Has an important function as a repair enzyme for proteins that have been inactivated by oxidation. Catalyzes the reversible oxidation-reduction of methionine sulfoxide in proteins to methionine.</text>
</comment>
<evidence type="ECO:0000256" key="3">
    <source>
        <dbReference type="ARBA" id="ARBA00047806"/>
    </source>
</evidence>
<evidence type="ECO:0000256" key="5">
    <source>
        <dbReference type="HAMAP-Rule" id="MF_01401"/>
    </source>
</evidence>
<gene>
    <name evidence="5" type="primary">msrA</name>
    <name evidence="7" type="ORF">SAMN06296052_10392</name>
</gene>
<evidence type="ECO:0000256" key="4">
    <source>
        <dbReference type="ARBA" id="ARBA00048782"/>
    </source>
</evidence>
<organism evidence="7 8">
    <name type="scientific">Pontibacter ummariensis</name>
    <dbReference type="NCBI Taxonomy" id="1610492"/>
    <lineage>
        <taxon>Bacteria</taxon>
        <taxon>Pseudomonadati</taxon>
        <taxon>Bacteroidota</taxon>
        <taxon>Cytophagia</taxon>
        <taxon>Cytophagales</taxon>
        <taxon>Hymenobacteraceae</taxon>
        <taxon>Pontibacter</taxon>
    </lineage>
</organism>
<evidence type="ECO:0000256" key="2">
    <source>
        <dbReference type="ARBA" id="ARBA00023002"/>
    </source>
</evidence>
<dbReference type="OrthoDB" id="4174719at2"/>
<comment type="catalytic activity">
    <reaction evidence="3 5">
        <text>L-methionyl-[protein] + [thioredoxin]-disulfide + H2O = L-methionyl-(S)-S-oxide-[protein] + [thioredoxin]-dithiol</text>
        <dbReference type="Rhea" id="RHEA:14217"/>
        <dbReference type="Rhea" id="RHEA-COMP:10698"/>
        <dbReference type="Rhea" id="RHEA-COMP:10700"/>
        <dbReference type="Rhea" id="RHEA-COMP:12313"/>
        <dbReference type="Rhea" id="RHEA-COMP:12315"/>
        <dbReference type="ChEBI" id="CHEBI:15377"/>
        <dbReference type="ChEBI" id="CHEBI:16044"/>
        <dbReference type="ChEBI" id="CHEBI:29950"/>
        <dbReference type="ChEBI" id="CHEBI:44120"/>
        <dbReference type="ChEBI" id="CHEBI:50058"/>
        <dbReference type="EC" id="1.8.4.11"/>
    </reaction>
</comment>
<feature type="domain" description="Peptide methionine sulphoxide reductase MsrA" evidence="6">
    <location>
        <begin position="21"/>
        <end position="156"/>
    </location>
</feature>
<comment type="catalytic activity">
    <reaction evidence="4 5">
        <text>[thioredoxin]-disulfide + L-methionine + H2O = L-methionine (S)-S-oxide + [thioredoxin]-dithiol</text>
        <dbReference type="Rhea" id="RHEA:19993"/>
        <dbReference type="Rhea" id="RHEA-COMP:10698"/>
        <dbReference type="Rhea" id="RHEA-COMP:10700"/>
        <dbReference type="ChEBI" id="CHEBI:15377"/>
        <dbReference type="ChEBI" id="CHEBI:29950"/>
        <dbReference type="ChEBI" id="CHEBI:50058"/>
        <dbReference type="ChEBI" id="CHEBI:57844"/>
        <dbReference type="ChEBI" id="CHEBI:58772"/>
        <dbReference type="EC" id="1.8.4.11"/>
    </reaction>
</comment>
<comment type="similarity">
    <text evidence="1 5">Belongs to the MsrA Met sulfoxide reductase family.</text>
</comment>
<keyword evidence="2 5" id="KW-0560">Oxidoreductase</keyword>
<keyword evidence="8" id="KW-1185">Reference proteome</keyword>
<dbReference type="NCBIfam" id="TIGR00401">
    <property type="entry name" value="msrA"/>
    <property type="match status" value="1"/>
</dbReference>
<dbReference type="InterPro" id="IPR036509">
    <property type="entry name" value="Met_Sox_Rdtase_MsrA_sf"/>
</dbReference>
<dbReference type="RefSeq" id="WP_089317983.1">
    <property type="nucleotide sequence ID" value="NZ_FZOQ01000003.1"/>
</dbReference>
<dbReference type="Pfam" id="PF01625">
    <property type="entry name" value="PMSR"/>
    <property type="match status" value="1"/>
</dbReference>
<dbReference type="EC" id="1.8.4.11" evidence="5"/>
<dbReference type="GO" id="GO:0008113">
    <property type="term" value="F:peptide-methionine (S)-S-oxide reductase activity"/>
    <property type="evidence" value="ECO:0007669"/>
    <property type="project" value="UniProtKB-UniRule"/>
</dbReference>
<evidence type="ECO:0000256" key="1">
    <source>
        <dbReference type="ARBA" id="ARBA00005591"/>
    </source>
</evidence>
<dbReference type="AlphaFoldDB" id="A0A239CIZ1"/>
<dbReference type="SUPFAM" id="SSF55068">
    <property type="entry name" value="Peptide methionine sulfoxide reductase"/>
    <property type="match status" value="1"/>
</dbReference>